<dbReference type="EMBL" id="JBELPY010000003">
    <property type="protein sequence ID" value="MFL9833618.1"/>
    <property type="molecule type" value="Genomic_DNA"/>
</dbReference>
<protein>
    <submittedName>
        <fullName evidence="1">Molybdopterin-binding protein</fullName>
    </submittedName>
</protein>
<dbReference type="SUPFAM" id="SSF56524">
    <property type="entry name" value="Oxidoreductase molybdopterin-binding domain"/>
    <property type="match status" value="1"/>
</dbReference>
<name>A0ABW8Y0Y0_9FLAO</name>
<dbReference type="Proteomes" id="UP001629058">
    <property type="component" value="Unassembled WGS sequence"/>
</dbReference>
<reference evidence="1 2" key="1">
    <citation type="submission" date="2024-06" db="EMBL/GenBank/DDBJ databases">
        <authorList>
            <person name="Kaempfer P."/>
            <person name="Viver T."/>
        </authorList>
    </citation>
    <scope>NUCLEOTIDE SEQUENCE [LARGE SCALE GENOMIC DNA]</scope>
    <source>
        <strain evidence="1 2">ST-37</strain>
    </source>
</reference>
<keyword evidence="2" id="KW-1185">Reference proteome</keyword>
<sequence>MKKSILLFFVITCISIFGQEKKSTTTEFRVIGQVKKELTISLHDLEKYPAQNIKDLPITNHLGEARYTAKNLKGILLKDLLKDLQINEDSPKKLSEFYFVFTAVDQYKVVFSWNEIFNSSTGDHLYVITEKDGTKIKDMDDRILIVTTSDFKTGRRHIKALSKIEVRRVQ</sequence>
<accession>A0ABW8Y0Y0</accession>
<dbReference type="InterPro" id="IPR036374">
    <property type="entry name" value="OxRdtase_Mopterin-bd_sf"/>
</dbReference>
<dbReference type="Gene3D" id="3.90.420.10">
    <property type="entry name" value="Oxidoreductase, molybdopterin-binding domain"/>
    <property type="match status" value="1"/>
</dbReference>
<evidence type="ECO:0000313" key="1">
    <source>
        <dbReference type="EMBL" id="MFL9833618.1"/>
    </source>
</evidence>
<gene>
    <name evidence="1" type="ORF">ABS765_06210</name>
</gene>
<dbReference type="RefSeq" id="WP_408088651.1">
    <property type="nucleotide sequence ID" value="NZ_JBELPY010000003.1"/>
</dbReference>
<proteinExistence type="predicted"/>
<organism evidence="1 2">
    <name type="scientific">Chryseobacterium terrae</name>
    <dbReference type="NCBI Taxonomy" id="3163299"/>
    <lineage>
        <taxon>Bacteria</taxon>
        <taxon>Pseudomonadati</taxon>
        <taxon>Bacteroidota</taxon>
        <taxon>Flavobacteriia</taxon>
        <taxon>Flavobacteriales</taxon>
        <taxon>Weeksellaceae</taxon>
        <taxon>Chryseobacterium group</taxon>
        <taxon>Chryseobacterium</taxon>
    </lineage>
</organism>
<comment type="caution">
    <text evidence="1">The sequence shown here is derived from an EMBL/GenBank/DDBJ whole genome shotgun (WGS) entry which is preliminary data.</text>
</comment>
<evidence type="ECO:0000313" key="2">
    <source>
        <dbReference type="Proteomes" id="UP001629058"/>
    </source>
</evidence>